<accession>A0A6J5K9B8</accession>
<dbReference type="AlphaFoldDB" id="A0A6J5K9B8"/>
<evidence type="ECO:0000313" key="2">
    <source>
        <dbReference type="Proteomes" id="UP000494102"/>
    </source>
</evidence>
<name>A0A6J5K9B8_9BURK</name>
<evidence type="ECO:0000313" key="1">
    <source>
        <dbReference type="EMBL" id="CAB4050448.1"/>
    </source>
</evidence>
<sequence>MGQKLGETELELYRRVDEVLYYVWDPIGVAPNPVTRDEYQRYLPELFSMLQEGVGVSPIAAYLDNVATERMGLNGNPGHSNRVAEFLLDWKAKIYQIP</sequence>
<reference evidence="1 2" key="1">
    <citation type="submission" date="2020-04" db="EMBL/GenBank/DDBJ databases">
        <authorList>
            <person name="De Canck E."/>
        </authorList>
    </citation>
    <scope>NUCLEOTIDE SEQUENCE [LARGE SCALE GENOMIC DNA]</scope>
    <source>
        <strain evidence="1 2">LMG 9964</strain>
    </source>
</reference>
<organism evidence="1 2">
    <name type="scientific">Paraburkholderia phenoliruptrix</name>
    <dbReference type="NCBI Taxonomy" id="252970"/>
    <lineage>
        <taxon>Bacteria</taxon>
        <taxon>Pseudomonadati</taxon>
        <taxon>Pseudomonadota</taxon>
        <taxon>Betaproteobacteria</taxon>
        <taxon>Burkholderiales</taxon>
        <taxon>Burkholderiaceae</taxon>
        <taxon>Paraburkholderia</taxon>
    </lineage>
</organism>
<protein>
    <submittedName>
        <fullName evidence="1">Uncharacterized protein</fullName>
    </submittedName>
</protein>
<dbReference type="Proteomes" id="UP000494102">
    <property type="component" value="Unassembled WGS sequence"/>
</dbReference>
<proteinExistence type="predicted"/>
<dbReference type="EMBL" id="CADILN010000005">
    <property type="protein sequence ID" value="CAB4050448.1"/>
    <property type="molecule type" value="Genomic_DNA"/>
</dbReference>
<gene>
    <name evidence="1" type="ORF">LMG9964_04114</name>
</gene>